<accession>A0A8J7Q739</accession>
<dbReference type="PANTHER" id="PTHR42866:SF2">
    <property type="entry name" value="3-DEOXY-MANNO-OCTULOSONATE CYTIDYLYLTRANSFERASE, MITOCHONDRIAL"/>
    <property type="match status" value="1"/>
</dbReference>
<gene>
    <name evidence="4" type="ORF">J3U88_05905</name>
</gene>
<comment type="caution">
    <text evidence="4">The sequence shown here is derived from an EMBL/GenBank/DDBJ whole genome shotgun (WGS) entry which is preliminary data.</text>
</comment>
<organism evidence="4 5">
    <name type="scientific">Acanthopleuribacter pedis</name>
    <dbReference type="NCBI Taxonomy" id="442870"/>
    <lineage>
        <taxon>Bacteria</taxon>
        <taxon>Pseudomonadati</taxon>
        <taxon>Acidobacteriota</taxon>
        <taxon>Holophagae</taxon>
        <taxon>Acanthopleuribacterales</taxon>
        <taxon>Acanthopleuribacteraceae</taxon>
        <taxon>Acanthopleuribacter</taxon>
    </lineage>
</organism>
<dbReference type="SUPFAM" id="SSF53756">
    <property type="entry name" value="UDP-Glycosyltransferase/glycogen phosphorylase"/>
    <property type="match status" value="1"/>
</dbReference>
<dbReference type="Gene3D" id="3.90.550.10">
    <property type="entry name" value="Spore Coat Polysaccharide Biosynthesis Protein SpsA, Chain A"/>
    <property type="match status" value="1"/>
</dbReference>
<evidence type="ECO:0000256" key="2">
    <source>
        <dbReference type="ARBA" id="ARBA00022695"/>
    </source>
</evidence>
<dbReference type="EMBL" id="JAFREP010000004">
    <property type="protein sequence ID" value="MBO1317989.1"/>
    <property type="molecule type" value="Genomic_DNA"/>
</dbReference>
<dbReference type="AlphaFoldDB" id="A0A8J7Q739"/>
<dbReference type="PANTHER" id="PTHR42866">
    <property type="entry name" value="3-DEOXY-MANNO-OCTULOSONATE CYTIDYLYLTRANSFERASE"/>
    <property type="match status" value="1"/>
</dbReference>
<dbReference type="InterPro" id="IPR003329">
    <property type="entry name" value="Cytidylyl_trans"/>
</dbReference>
<keyword evidence="2" id="KW-0548">Nucleotidyltransferase</keyword>
<evidence type="ECO:0000256" key="1">
    <source>
        <dbReference type="ARBA" id="ARBA00022679"/>
    </source>
</evidence>
<name>A0A8J7Q739_9BACT</name>
<evidence type="ECO:0000313" key="4">
    <source>
        <dbReference type="EMBL" id="MBO1317989.1"/>
    </source>
</evidence>
<dbReference type="Pfam" id="PF02348">
    <property type="entry name" value="CTP_transf_3"/>
    <property type="match status" value="1"/>
</dbReference>
<dbReference type="RefSeq" id="WP_207857527.1">
    <property type="nucleotide sequence ID" value="NZ_JAFREP010000004.1"/>
</dbReference>
<proteinExistence type="predicted"/>
<reference evidence="4" key="1">
    <citation type="submission" date="2021-03" db="EMBL/GenBank/DDBJ databases">
        <authorList>
            <person name="Wang G."/>
        </authorList>
    </citation>
    <scope>NUCLEOTIDE SEQUENCE</scope>
    <source>
        <strain evidence="4">KCTC 12899</strain>
    </source>
</reference>
<evidence type="ECO:0000256" key="3">
    <source>
        <dbReference type="ARBA" id="ARBA00022985"/>
    </source>
</evidence>
<dbReference type="SUPFAM" id="SSF53448">
    <property type="entry name" value="Nucleotide-diphospho-sugar transferases"/>
    <property type="match status" value="1"/>
</dbReference>
<sequence length="582" mass="65155">MVHVIAVVGARLSSSRLPRKHLLPLEGKPLIARIFERLDAVPLIRKSILATTADAENRDLVAWAEQAGRPVTAYDGDVNDLVGRIDYIVARERPDLVVYICGDCPLIEPGIITKMIRALARGADVVRVPPRDGQGVVHEGIDIYPFRIWNKLVLEAEEPFEREHVGQSLKKFAADFNVVEVADEPWFYGPKQRLSVDTVSDYRFMAEIYRRWYQHHGADELVDLRWVLDEVARDPELRFLNAHVRQKKARESSLRVLFATAGGPGVGLGHISRTLVAAAGVQDVAAAGIEMVIQGEPFERKALNLLPHQFTEPEHTINTLDGVLAERPCHVLILDLPSRSIDDRWRAFLARHRAQGVLIVSLDFAIRDSTLVDLQWVPSFYLRGEDEETNNVVFGWECFLIDAGAAARTWKPGSDVIIFTGGSDVHRVGDTLPAILDARLPAHFRIHWVRGPFAKEPDLPPAQGRRLEWVVHNNPANVQQLIMQANYGLSLYGVTLFECLHLGLPTVTFAPGRKKGDRELKALAQAELTDVGHNLEHAVDHLCSLIYDPHRAQSFSEAGRQRLDGLGPHRLAKKILEKINAR</sequence>
<dbReference type="Proteomes" id="UP000664417">
    <property type="component" value="Unassembled WGS sequence"/>
</dbReference>
<dbReference type="Gene3D" id="3.40.50.2000">
    <property type="entry name" value="Glycogen Phosphorylase B"/>
    <property type="match status" value="1"/>
</dbReference>
<dbReference type="GO" id="GO:0005829">
    <property type="term" value="C:cytosol"/>
    <property type="evidence" value="ECO:0007669"/>
    <property type="project" value="TreeGrafter"/>
</dbReference>
<keyword evidence="1 4" id="KW-0808">Transferase</keyword>
<keyword evidence="3" id="KW-0448">Lipopolysaccharide biosynthesis</keyword>
<dbReference type="GO" id="GO:0008690">
    <property type="term" value="F:3-deoxy-manno-octulosonate cytidylyltransferase activity"/>
    <property type="evidence" value="ECO:0007669"/>
    <property type="project" value="TreeGrafter"/>
</dbReference>
<dbReference type="InterPro" id="IPR029044">
    <property type="entry name" value="Nucleotide-diphossugar_trans"/>
</dbReference>
<evidence type="ECO:0000313" key="5">
    <source>
        <dbReference type="Proteomes" id="UP000664417"/>
    </source>
</evidence>
<keyword evidence="5" id="KW-1185">Reference proteome</keyword>
<protein>
    <submittedName>
        <fullName evidence="4">NTP transferase domain-containing protein</fullName>
    </submittedName>
</protein>
<dbReference type="GO" id="GO:0009103">
    <property type="term" value="P:lipopolysaccharide biosynthetic process"/>
    <property type="evidence" value="ECO:0007669"/>
    <property type="project" value="UniProtKB-KW"/>
</dbReference>